<dbReference type="AlphaFoldDB" id="A0A3M3FXK7"/>
<evidence type="ECO:0000313" key="2">
    <source>
        <dbReference type="Proteomes" id="UP000276829"/>
    </source>
</evidence>
<evidence type="ECO:0000313" key="1">
    <source>
        <dbReference type="EMBL" id="RMM65652.1"/>
    </source>
</evidence>
<proteinExistence type="predicted"/>
<name>A0A3M3FXK7_PSESG</name>
<comment type="caution">
    <text evidence="1">The sequence shown here is derived from an EMBL/GenBank/DDBJ whole genome shotgun (WGS) entry which is preliminary data.</text>
</comment>
<organism evidence="1 2">
    <name type="scientific">Pseudomonas savastanoi pv. glycinea</name>
    <name type="common">Pseudomonas syringae pv. glycinea</name>
    <dbReference type="NCBI Taxonomy" id="318"/>
    <lineage>
        <taxon>Bacteria</taxon>
        <taxon>Pseudomonadati</taxon>
        <taxon>Pseudomonadota</taxon>
        <taxon>Gammaproteobacteria</taxon>
        <taxon>Pseudomonadales</taxon>
        <taxon>Pseudomonadaceae</taxon>
        <taxon>Pseudomonas</taxon>
    </lineage>
</organism>
<sequence length="102" mass="11278">MTMTTPLITTPVATSKNMSCNINLPWFVQGTEYCPTEATFEPLVNGERAFGAVYDAIMKAEQSVEIICWGFQPSMYFKRGDTSSLCIGQLLAMKADKGVKVR</sequence>
<reference evidence="1 2" key="1">
    <citation type="submission" date="2018-08" db="EMBL/GenBank/DDBJ databases">
        <title>Recombination of ecologically and evolutionarily significant loci maintains genetic cohesion in the Pseudomonas syringae species complex.</title>
        <authorList>
            <person name="Dillon M."/>
            <person name="Thakur S."/>
            <person name="Almeida R.N.D."/>
            <person name="Weir B.S."/>
            <person name="Guttman D.S."/>
        </authorList>
    </citation>
    <scope>NUCLEOTIDE SEQUENCE [LARGE SCALE GENOMIC DNA]</scope>
    <source>
        <strain evidence="1 2">ICMP 4324</strain>
    </source>
</reference>
<dbReference type="SUPFAM" id="SSF56024">
    <property type="entry name" value="Phospholipase D/nuclease"/>
    <property type="match status" value="1"/>
</dbReference>
<dbReference type="Proteomes" id="UP000276829">
    <property type="component" value="Unassembled WGS sequence"/>
</dbReference>
<protein>
    <submittedName>
        <fullName evidence="1">Phospholipase D protein</fullName>
    </submittedName>
</protein>
<accession>A0A3M3FXK7</accession>
<gene>
    <name evidence="1" type="ORF">ALQ73_00613</name>
</gene>
<dbReference type="EMBL" id="RBON01000238">
    <property type="protein sequence ID" value="RMM65652.1"/>
    <property type="molecule type" value="Genomic_DNA"/>
</dbReference>